<name>A0A0A8Y767_ARUDO</name>
<dbReference type="AlphaFoldDB" id="A0A0A8Y767"/>
<feature type="transmembrane region" description="Helical" evidence="1">
    <location>
        <begin position="23"/>
        <end position="41"/>
    </location>
</feature>
<keyword evidence="1" id="KW-0472">Membrane</keyword>
<sequence>MILNTSSTILDTLIRFCWTKRRWLFSLKFYIFGIATLSGFFKKYKLYFR</sequence>
<accession>A0A0A8Y767</accession>
<evidence type="ECO:0000256" key="1">
    <source>
        <dbReference type="SAM" id="Phobius"/>
    </source>
</evidence>
<protein>
    <submittedName>
        <fullName evidence="2">Uncharacterized protein</fullName>
    </submittedName>
</protein>
<dbReference type="EMBL" id="GBRH01276960">
    <property type="protein sequence ID" value="JAD20935.1"/>
    <property type="molecule type" value="Transcribed_RNA"/>
</dbReference>
<keyword evidence="1" id="KW-1133">Transmembrane helix</keyword>
<keyword evidence="1" id="KW-0812">Transmembrane</keyword>
<proteinExistence type="predicted"/>
<organism evidence="2">
    <name type="scientific">Arundo donax</name>
    <name type="common">Giant reed</name>
    <name type="synonym">Donax arundinaceus</name>
    <dbReference type="NCBI Taxonomy" id="35708"/>
    <lineage>
        <taxon>Eukaryota</taxon>
        <taxon>Viridiplantae</taxon>
        <taxon>Streptophyta</taxon>
        <taxon>Embryophyta</taxon>
        <taxon>Tracheophyta</taxon>
        <taxon>Spermatophyta</taxon>
        <taxon>Magnoliopsida</taxon>
        <taxon>Liliopsida</taxon>
        <taxon>Poales</taxon>
        <taxon>Poaceae</taxon>
        <taxon>PACMAD clade</taxon>
        <taxon>Arundinoideae</taxon>
        <taxon>Arundineae</taxon>
        <taxon>Arundo</taxon>
    </lineage>
</organism>
<reference evidence="2" key="2">
    <citation type="journal article" date="2015" name="Data Brief">
        <title>Shoot transcriptome of the giant reed, Arundo donax.</title>
        <authorList>
            <person name="Barrero R.A."/>
            <person name="Guerrero F.D."/>
            <person name="Moolhuijzen P."/>
            <person name="Goolsby J.A."/>
            <person name="Tidwell J."/>
            <person name="Bellgard S.E."/>
            <person name="Bellgard M.I."/>
        </authorList>
    </citation>
    <scope>NUCLEOTIDE SEQUENCE</scope>
    <source>
        <tissue evidence="2">Shoot tissue taken approximately 20 cm above the soil surface</tissue>
    </source>
</reference>
<reference evidence="2" key="1">
    <citation type="submission" date="2014-09" db="EMBL/GenBank/DDBJ databases">
        <authorList>
            <person name="Magalhaes I.L.F."/>
            <person name="Oliveira U."/>
            <person name="Santos F.R."/>
            <person name="Vidigal T.H.D.A."/>
            <person name="Brescovit A.D."/>
            <person name="Santos A.J."/>
        </authorList>
    </citation>
    <scope>NUCLEOTIDE SEQUENCE</scope>
    <source>
        <tissue evidence="2">Shoot tissue taken approximately 20 cm above the soil surface</tissue>
    </source>
</reference>
<evidence type="ECO:0000313" key="2">
    <source>
        <dbReference type="EMBL" id="JAD20935.1"/>
    </source>
</evidence>